<keyword evidence="1" id="KW-1133">Transmembrane helix</keyword>
<dbReference type="AlphaFoldDB" id="A0A165MBB5"/>
<evidence type="ECO:0000313" key="2">
    <source>
        <dbReference type="EMBL" id="KZK75040.1"/>
    </source>
</evidence>
<evidence type="ECO:0000256" key="1">
    <source>
        <dbReference type="SAM" id="Phobius"/>
    </source>
</evidence>
<dbReference type="EMBL" id="LVWG01000014">
    <property type="protein sequence ID" value="KZK75040.1"/>
    <property type="molecule type" value="Genomic_DNA"/>
</dbReference>
<keyword evidence="1" id="KW-0472">Membrane</keyword>
<proteinExistence type="predicted"/>
<protein>
    <submittedName>
        <fullName evidence="2">Uncharacterized protein</fullName>
    </submittedName>
</protein>
<evidence type="ECO:0000313" key="3">
    <source>
        <dbReference type="Proteomes" id="UP000076481"/>
    </source>
</evidence>
<comment type="caution">
    <text evidence="2">The sequence shown here is derived from an EMBL/GenBank/DDBJ whole genome shotgun (WGS) entry which is preliminary data.</text>
</comment>
<reference evidence="2 3" key="1">
    <citation type="submission" date="2016-03" db="EMBL/GenBank/DDBJ databases">
        <title>Speciation and ecological success in dimly lit waters: horizontal gene transfer in a green sulfur bacteria bloom unveiled by metagenomic assembly.</title>
        <authorList>
            <person name="Llorens-Mares T."/>
            <person name="Liu Z."/>
            <person name="Allen L.Z."/>
            <person name="Rusch D.B."/>
            <person name="Craig M.T."/>
            <person name="Dupont C.L."/>
            <person name="Bryant D.A."/>
            <person name="Casamayor E.O."/>
        </authorList>
    </citation>
    <scope>NUCLEOTIDE SEQUENCE [LARGE SCALE GENOMIC DNA]</scope>
    <source>
        <strain evidence="2">CIII</strain>
    </source>
</reference>
<name>A0A165MBB5_PELLU</name>
<accession>A0A165MBB5</accession>
<feature type="transmembrane region" description="Helical" evidence="1">
    <location>
        <begin position="39"/>
        <end position="60"/>
    </location>
</feature>
<feature type="transmembrane region" description="Helical" evidence="1">
    <location>
        <begin position="89"/>
        <end position="113"/>
    </location>
</feature>
<keyword evidence="1" id="KW-0812">Transmembrane</keyword>
<organism evidence="2 3">
    <name type="scientific">Pelodictyon luteolum</name>
    <dbReference type="NCBI Taxonomy" id="1100"/>
    <lineage>
        <taxon>Bacteria</taxon>
        <taxon>Pseudomonadati</taxon>
        <taxon>Chlorobiota</taxon>
        <taxon>Chlorobiia</taxon>
        <taxon>Chlorobiales</taxon>
        <taxon>Chlorobiaceae</taxon>
        <taxon>Chlorobium/Pelodictyon group</taxon>
        <taxon>Pelodictyon</taxon>
    </lineage>
</organism>
<sequence length="120" mass="13892">MSYSILERVLYLMSFYIGPIMLVLLNWKRLKDPLRSIPKSIVIVCSLTVLHWCGLVLIGYHQWTAGCPTLPGDCYTKNFNPDVYIVKPLIGLSSMFTNMFSLIMIFVSVFRYIRNKRPIP</sequence>
<feature type="transmembrane region" description="Helical" evidence="1">
    <location>
        <begin position="6"/>
        <end position="27"/>
    </location>
</feature>
<dbReference type="Proteomes" id="UP000076481">
    <property type="component" value="Unassembled WGS sequence"/>
</dbReference>
<gene>
    <name evidence="2" type="ORF">A3K90_04090</name>
</gene>